<dbReference type="GO" id="GO:0003677">
    <property type="term" value="F:DNA binding"/>
    <property type="evidence" value="ECO:0007669"/>
    <property type="project" value="UniProtKB-KW"/>
</dbReference>
<dbReference type="NCBIfam" id="NF040570">
    <property type="entry name" value="guided_TnpB"/>
    <property type="match status" value="1"/>
</dbReference>
<dbReference type="InterPro" id="IPR001959">
    <property type="entry name" value="Transposase"/>
</dbReference>
<evidence type="ECO:0000256" key="3">
    <source>
        <dbReference type="ARBA" id="ARBA00022723"/>
    </source>
</evidence>
<dbReference type="EMBL" id="JAHLFG010000054">
    <property type="protein sequence ID" value="MBU3826809.1"/>
    <property type="molecule type" value="Genomic_DNA"/>
</dbReference>
<dbReference type="InterPro" id="IPR010095">
    <property type="entry name" value="Cas12f1-like_TNB"/>
</dbReference>
<comment type="similarity">
    <text evidence="1">In the C-terminal section; belongs to the transposase 35 family.</text>
</comment>
<dbReference type="AlphaFoldDB" id="A0A9E2KMS2"/>
<evidence type="ECO:0000256" key="2">
    <source>
        <dbReference type="ARBA" id="ARBA00022578"/>
    </source>
</evidence>
<feature type="domain" description="Transposase putative helix-turn-helix" evidence="9">
    <location>
        <begin position="10"/>
        <end position="44"/>
    </location>
</feature>
<dbReference type="GO" id="GO:0006310">
    <property type="term" value="P:DNA recombination"/>
    <property type="evidence" value="ECO:0007669"/>
    <property type="project" value="UniProtKB-KW"/>
</dbReference>
<dbReference type="Proteomes" id="UP000824150">
    <property type="component" value="Unassembled WGS sequence"/>
</dbReference>
<evidence type="ECO:0000256" key="5">
    <source>
        <dbReference type="ARBA" id="ARBA00023125"/>
    </source>
</evidence>
<proteinExistence type="inferred from homology"/>
<evidence type="ECO:0000256" key="1">
    <source>
        <dbReference type="ARBA" id="ARBA00008761"/>
    </source>
</evidence>
<keyword evidence="5" id="KW-0238">DNA-binding</keyword>
<dbReference type="Pfam" id="PF07282">
    <property type="entry name" value="Cas12f1-like_TNB"/>
    <property type="match status" value="1"/>
</dbReference>
<keyword evidence="6" id="KW-0233">DNA recombination</keyword>
<evidence type="ECO:0000256" key="4">
    <source>
        <dbReference type="ARBA" id="ARBA00022833"/>
    </source>
</evidence>
<reference evidence="10" key="1">
    <citation type="journal article" date="2021" name="PeerJ">
        <title>Extensive microbial diversity within the chicken gut microbiome revealed by metagenomics and culture.</title>
        <authorList>
            <person name="Gilroy R."/>
            <person name="Ravi A."/>
            <person name="Getino M."/>
            <person name="Pursley I."/>
            <person name="Horton D.L."/>
            <person name="Alikhan N.F."/>
            <person name="Baker D."/>
            <person name="Gharbi K."/>
            <person name="Hall N."/>
            <person name="Watson M."/>
            <person name="Adriaenssens E.M."/>
            <person name="Foster-Nyarko E."/>
            <person name="Jarju S."/>
            <person name="Secka A."/>
            <person name="Antonio M."/>
            <person name="Oren A."/>
            <person name="Chaudhuri R.R."/>
            <person name="La Ragione R."/>
            <person name="Hildebrand F."/>
            <person name="Pallen M.J."/>
        </authorList>
    </citation>
    <scope>NUCLEOTIDE SEQUENCE</scope>
    <source>
        <strain evidence="10">687</strain>
    </source>
</reference>
<evidence type="ECO:0000259" key="9">
    <source>
        <dbReference type="Pfam" id="PF12323"/>
    </source>
</evidence>
<evidence type="ECO:0000256" key="6">
    <source>
        <dbReference type="ARBA" id="ARBA00023172"/>
    </source>
</evidence>
<evidence type="ECO:0000259" key="7">
    <source>
        <dbReference type="Pfam" id="PF01385"/>
    </source>
</evidence>
<evidence type="ECO:0000259" key="8">
    <source>
        <dbReference type="Pfam" id="PF07282"/>
    </source>
</evidence>
<evidence type="ECO:0000313" key="10">
    <source>
        <dbReference type="EMBL" id="MBU3826809.1"/>
    </source>
</evidence>
<feature type="domain" description="Probable transposase IS891/IS1136/IS1341" evidence="7">
    <location>
        <begin position="194"/>
        <end position="290"/>
    </location>
</feature>
<name>A0A9E2KMS2_9GAMM</name>
<organism evidence="10 11">
    <name type="scientific">Candidatus Anaerobiospirillum merdipullorum</name>
    <dbReference type="NCBI Taxonomy" id="2838450"/>
    <lineage>
        <taxon>Bacteria</taxon>
        <taxon>Pseudomonadati</taxon>
        <taxon>Pseudomonadota</taxon>
        <taxon>Gammaproteobacteria</taxon>
        <taxon>Aeromonadales</taxon>
        <taxon>Succinivibrionaceae</taxon>
        <taxon>Anaerobiospirillum</taxon>
    </lineage>
</organism>
<dbReference type="GO" id="GO:0032196">
    <property type="term" value="P:transposition"/>
    <property type="evidence" value="ECO:0007669"/>
    <property type="project" value="UniProtKB-KW"/>
</dbReference>
<dbReference type="Pfam" id="PF01385">
    <property type="entry name" value="OrfB_IS605"/>
    <property type="match status" value="1"/>
</dbReference>
<reference evidence="10" key="2">
    <citation type="submission" date="2021-04" db="EMBL/GenBank/DDBJ databases">
        <authorList>
            <person name="Gilroy R."/>
        </authorList>
    </citation>
    <scope>NUCLEOTIDE SEQUENCE</scope>
    <source>
        <strain evidence="10">687</strain>
    </source>
</reference>
<keyword evidence="4" id="KW-0862">Zinc</keyword>
<sequence length="406" mass="46672">MVHVPVIKCRQYRIYPDSAQQVLIWKTFGCCRWMWNHLLDERIQSNKVMGGDRFRNTTPAHFKKDPENSFLKEVDSLALANEQLNVNQACRKLFASGRTPRFRAKGRDRRSYTTNAVNNNISIIRVSDTENYLKLPKLGLVKIILHRSIPGGGVLKHITITERASGRFYASLTYEVMQEEVKPVAEFYKIENFDYSMPNLAVSASGKYDVKGEDIHWYRRMEQKLKREQRKLSHMEYGSSHYWKQRHRIGSLHEKIANRRKDCLHKLSRAVADCFDAVVVEDIDLRAMSQALHFGKSVMDNGFGMFRVFLAYKLKEQGKVLVTVSRNFPSSQRCSACHNINPEVKNLSVREWICPVCGAVHDRDKNACANLRQEGIAMLNRRACGDSSLILAPSGVLSEKKKPHLL</sequence>
<accession>A0A9E2KMS2</accession>
<keyword evidence="2" id="KW-0815">Transposition</keyword>
<comment type="caution">
    <text evidence="10">The sequence shown here is derived from an EMBL/GenBank/DDBJ whole genome shotgun (WGS) entry which is preliminary data.</text>
</comment>
<protein>
    <submittedName>
        <fullName evidence="10">Transposase</fullName>
    </submittedName>
</protein>
<evidence type="ECO:0000313" key="11">
    <source>
        <dbReference type="Proteomes" id="UP000824150"/>
    </source>
</evidence>
<feature type="domain" description="Cas12f1-like TNB" evidence="8">
    <location>
        <begin position="303"/>
        <end position="371"/>
    </location>
</feature>
<dbReference type="InterPro" id="IPR021027">
    <property type="entry name" value="Transposase_put_HTH"/>
</dbReference>
<dbReference type="Pfam" id="PF12323">
    <property type="entry name" value="HTH_OrfB_IS605"/>
    <property type="match status" value="1"/>
</dbReference>
<dbReference type="GO" id="GO:0046872">
    <property type="term" value="F:metal ion binding"/>
    <property type="evidence" value="ECO:0007669"/>
    <property type="project" value="UniProtKB-KW"/>
</dbReference>
<keyword evidence="3" id="KW-0479">Metal-binding</keyword>
<gene>
    <name evidence="10" type="ORF">IAA31_04895</name>
</gene>